<dbReference type="EMBL" id="CP044616">
    <property type="protein sequence ID" value="QRD92752.1"/>
    <property type="molecule type" value="Genomic_DNA"/>
</dbReference>
<proteinExistence type="predicted"/>
<reference evidence="2" key="1">
    <citation type="journal article" date="2021" name="G3 (Bethesda)">
        <title>Chromosome assembled and annotated genome sequence of Aspergillus flavus NRRL 3357.</title>
        <authorList>
            <person name="Skerker J.M."/>
            <person name="Pianalto K.M."/>
            <person name="Mondo S.J."/>
            <person name="Yang K."/>
            <person name="Arkin A.P."/>
            <person name="Keller N.P."/>
            <person name="Grigoriev I.V."/>
            <person name="Louise Glass N.L."/>
        </authorList>
    </citation>
    <scope>NUCLEOTIDE SEQUENCE [LARGE SCALE GENOMIC DNA]</scope>
    <source>
        <strain evidence="2">ATCC 200026 / FGSC A1120 / IAM 13836 / NRRL 3357 / JCM 12722 / SRRC 167</strain>
    </source>
</reference>
<name>A0A7U2MZI6_ASPFN</name>
<evidence type="ECO:0000313" key="2">
    <source>
        <dbReference type="Proteomes" id="UP000596276"/>
    </source>
</evidence>
<dbReference type="AlphaFoldDB" id="A0A7U2MZI6"/>
<sequence>MGFVGCRMCKNYGSWLLTRGTNGFVTFQVVVGKGGLRSNATSSTGTGAVIVQPYMVVFL</sequence>
<gene>
    <name evidence="1" type="ORF">F9C07_12710</name>
</gene>
<keyword evidence="2" id="KW-1185">Reference proteome</keyword>
<protein>
    <submittedName>
        <fullName evidence="1">Uncharacterized protein</fullName>
    </submittedName>
</protein>
<dbReference type="VEuPathDB" id="FungiDB:F9C07_12710"/>
<organism evidence="1 2">
    <name type="scientific">Aspergillus flavus (strain ATCC 200026 / FGSC A1120 / IAM 13836 / NRRL 3357 / JCM 12722 / SRRC 167)</name>
    <dbReference type="NCBI Taxonomy" id="332952"/>
    <lineage>
        <taxon>Eukaryota</taxon>
        <taxon>Fungi</taxon>
        <taxon>Dikarya</taxon>
        <taxon>Ascomycota</taxon>
        <taxon>Pezizomycotina</taxon>
        <taxon>Eurotiomycetes</taxon>
        <taxon>Eurotiomycetidae</taxon>
        <taxon>Eurotiales</taxon>
        <taxon>Aspergillaceae</taxon>
        <taxon>Aspergillus</taxon>
        <taxon>Aspergillus subgen. Circumdati</taxon>
    </lineage>
</organism>
<accession>A0A7U2MZI6</accession>
<evidence type="ECO:0000313" key="1">
    <source>
        <dbReference type="EMBL" id="QRD92752.1"/>
    </source>
</evidence>
<dbReference type="Proteomes" id="UP000596276">
    <property type="component" value="Chromosome 8"/>
</dbReference>